<dbReference type="STRING" id="5786.F0ZZR9"/>
<dbReference type="GO" id="GO:0005634">
    <property type="term" value="C:nucleus"/>
    <property type="evidence" value="ECO:0000318"/>
    <property type="project" value="GO_Central"/>
</dbReference>
<name>F0ZZR9_DICPU</name>
<dbReference type="OrthoDB" id="9421954at2759"/>
<dbReference type="GeneID" id="10510305"/>
<dbReference type="PRINTS" id="PR00620">
    <property type="entry name" value="HISTONEH2A"/>
</dbReference>
<dbReference type="eggNOG" id="KOG1756">
    <property type="taxonomic scope" value="Eukaryota"/>
</dbReference>
<dbReference type="SMART" id="SM00414">
    <property type="entry name" value="H2A"/>
    <property type="match status" value="1"/>
</dbReference>
<dbReference type="AlphaFoldDB" id="F0ZZR9"/>
<sequence length="114" mass="13122">SKSIRAGITFPVGRVTRLLRNGFYGFKRIYSNASVFFTAVLQYLTLEVLEISLNWAFLHHKTRITPQLINWSVENDTELSHLFKNVHIAFGGIVPQHVQYPPSRSKKKQAHSKK</sequence>
<reference evidence="4" key="1">
    <citation type="journal article" date="2011" name="Genome Biol.">
        <title>Comparative genomics of the social amoebae Dictyostelium discoideum and Dictyostelium purpureum.</title>
        <authorList>
            <consortium name="US DOE Joint Genome Institute (JGI-PGF)"/>
            <person name="Sucgang R."/>
            <person name="Kuo A."/>
            <person name="Tian X."/>
            <person name="Salerno W."/>
            <person name="Parikh A."/>
            <person name="Feasley C.L."/>
            <person name="Dalin E."/>
            <person name="Tu H."/>
            <person name="Huang E."/>
            <person name="Barry K."/>
            <person name="Lindquist E."/>
            <person name="Shapiro H."/>
            <person name="Bruce D."/>
            <person name="Schmutz J."/>
            <person name="Salamov A."/>
            <person name="Fey P."/>
            <person name="Gaudet P."/>
            <person name="Anjard C."/>
            <person name="Babu M.M."/>
            <person name="Basu S."/>
            <person name="Bushmanova Y."/>
            <person name="van der Wel H."/>
            <person name="Katoh-Kurasawa M."/>
            <person name="Dinh C."/>
            <person name="Coutinho P.M."/>
            <person name="Saito T."/>
            <person name="Elias M."/>
            <person name="Schaap P."/>
            <person name="Kay R.R."/>
            <person name="Henrissat B."/>
            <person name="Eichinger L."/>
            <person name="Rivero F."/>
            <person name="Putnam N.H."/>
            <person name="West C.M."/>
            <person name="Loomis W.F."/>
            <person name="Chisholm R.L."/>
            <person name="Shaulsky G."/>
            <person name="Strassmann J.E."/>
            <person name="Queller D.C."/>
            <person name="Kuspa A."/>
            <person name="Grigoriev I.V."/>
        </authorList>
    </citation>
    <scope>NUCLEOTIDE SEQUENCE [LARGE SCALE GENOMIC DNA]</scope>
    <source>
        <strain evidence="4">QSDP1</strain>
    </source>
</reference>
<dbReference type="CDD" id="cd00074">
    <property type="entry name" value="HFD_H2A"/>
    <property type="match status" value="1"/>
</dbReference>
<dbReference type="InterPro" id="IPR002119">
    <property type="entry name" value="Histone_H2A"/>
</dbReference>
<dbReference type="GO" id="GO:0030527">
    <property type="term" value="F:structural constituent of chromatin"/>
    <property type="evidence" value="ECO:0000318"/>
    <property type="project" value="GO_Central"/>
</dbReference>
<keyword evidence="2" id="KW-0238">DNA-binding</keyword>
<organism evidence="3 4">
    <name type="scientific">Dictyostelium purpureum</name>
    <name type="common">Slime mold</name>
    <dbReference type="NCBI Taxonomy" id="5786"/>
    <lineage>
        <taxon>Eukaryota</taxon>
        <taxon>Amoebozoa</taxon>
        <taxon>Evosea</taxon>
        <taxon>Eumycetozoa</taxon>
        <taxon>Dictyostelia</taxon>
        <taxon>Dictyosteliales</taxon>
        <taxon>Dictyosteliaceae</taxon>
        <taxon>Dictyostelium</taxon>
    </lineage>
</organism>
<dbReference type="Proteomes" id="UP000001064">
    <property type="component" value="Unassembled WGS sequence"/>
</dbReference>
<feature type="non-terminal residue" evidence="3">
    <location>
        <position position="1"/>
    </location>
</feature>
<comment type="subcellular location">
    <subcellularLocation>
        <location evidence="2">Nucleus</location>
    </subcellularLocation>
</comment>
<keyword evidence="2" id="KW-0544">Nucleosome core</keyword>
<dbReference type="PANTHER" id="PTHR23430">
    <property type="entry name" value="HISTONE H2A"/>
    <property type="match status" value="1"/>
</dbReference>
<evidence type="ECO:0000256" key="1">
    <source>
        <dbReference type="ARBA" id="ARBA00010691"/>
    </source>
</evidence>
<comment type="similarity">
    <text evidence="1 2">Belongs to the histone H2A family.</text>
</comment>
<evidence type="ECO:0000313" key="3">
    <source>
        <dbReference type="EMBL" id="EGC30568.1"/>
    </source>
</evidence>
<dbReference type="KEGG" id="dpp:DICPUDRAFT_13266"/>
<evidence type="ECO:0000313" key="4">
    <source>
        <dbReference type="Proteomes" id="UP000001064"/>
    </source>
</evidence>
<keyword evidence="2" id="KW-0158">Chromosome</keyword>
<dbReference type="VEuPathDB" id="AmoebaDB:DICPUDRAFT_13266"/>
<dbReference type="EMBL" id="GL871319">
    <property type="protein sequence ID" value="EGC30568.1"/>
    <property type="molecule type" value="Genomic_DNA"/>
</dbReference>
<comment type="subunit">
    <text evidence="2">The nucleosome is a histone octamer containing two molecules each of H2A, H2B, H3 and H4 assembled in one H3-H4 heterotetramer and two H2A-H2B heterodimers. The octamer wraps approximately 147 bp of DNA.</text>
</comment>
<keyword evidence="4" id="KW-1185">Reference proteome</keyword>
<accession>F0ZZR9</accession>
<dbReference type="InParanoid" id="F0ZZR9"/>
<dbReference type="SUPFAM" id="SSF47113">
    <property type="entry name" value="Histone-fold"/>
    <property type="match status" value="1"/>
</dbReference>
<dbReference type="GO" id="GO:0031507">
    <property type="term" value="P:heterochromatin formation"/>
    <property type="evidence" value="ECO:0000318"/>
    <property type="project" value="GO_Central"/>
</dbReference>
<feature type="non-terminal residue" evidence="3">
    <location>
        <position position="114"/>
    </location>
</feature>
<dbReference type="GO" id="GO:0000786">
    <property type="term" value="C:nucleosome"/>
    <property type="evidence" value="ECO:0000318"/>
    <property type="project" value="GO_Central"/>
</dbReference>
<protein>
    <recommendedName>
        <fullName evidence="2">Histone H2A</fullName>
    </recommendedName>
</protein>
<dbReference type="GO" id="GO:0046982">
    <property type="term" value="F:protein heterodimerization activity"/>
    <property type="evidence" value="ECO:0007669"/>
    <property type="project" value="InterPro"/>
</dbReference>
<dbReference type="RefSeq" id="XP_003292909.1">
    <property type="nucleotide sequence ID" value="XM_003292861.1"/>
</dbReference>
<dbReference type="FunFam" id="1.10.20.10:FF:000093">
    <property type="entry name" value="Histone H2A"/>
    <property type="match status" value="1"/>
</dbReference>
<gene>
    <name evidence="3" type="ORF">DICPUDRAFT_13266</name>
</gene>
<dbReference type="InterPro" id="IPR009072">
    <property type="entry name" value="Histone-fold"/>
</dbReference>
<dbReference type="GO" id="GO:0003677">
    <property type="term" value="F:DNA binding"/>
    <property type="evidence" value="ECO:0007669"/>
    <property type="project" value="UniProtKB-KW"/>
</dbReference>
<keyword evidence="2" id="KW-0539">Nucleus</keyword>
<evidence type="ECO:0000256" key="2">
    <source>
        <dbReference type="RuleBase" id="RU003767"/>
    </source>
</evidence>
<proteinExistence type="inferred from homology"/>
<dbReference type="Gene3D" id="1.10.20.10">
    <property type="entry name" value="Histone, subunit A"/>
    <property type="match status" value="1"/>
</dbReference>